<proteinExistence type="predicted"/>
<dbReference type="PROSITE" id="PS00141">
    <property type="entry name" value="ASP_PROTEASE"/>
    <property type="match status" value="1"/>
</dbReference>
<reference evidence="1" key="1">
    <citation type="journal article" date="2019" name="Sci. Rep.">
        <title>Draft genome of Tanacetum cinerariifolium, the natural source of mosquito coil.</title>
        <authorList>
            <person name="Yamashiro T."/>
            <person name="Shiraishi A."/>
            <person name="Satake H."/>
            <person name="Nakayama K."/>
        </authorList>
    </citation>
    <scope>NUCLEOTIDE SEQUENCE</scope>
</reference>
<comment type="caution">
    <text evidence="1">The sequence shown here is derived from an EMBL/GenBank/DDBJ whole genome shotgun (WGS) entry which is preliminary data.</text>
</comment>
<dbReference type="EMBL" id="BKCJ010003042">
    <property type="protein sequence ID" value="GEU52615.1"/>
    <property type="molecule type" value="Genomic_DNA"/>
</dbReference>
<dbReference type="GO" id="GO:0004190">
    <property type="term" value="F:aspartic-type endopeptidase activity"/>
    <property type="evidence" value="ECO:0007669"/>
    <property type="project" value="InterPro"/>
</dbReference>
<dbReference type="GO" id="GO:0003964">
    <property type="term" value="F:RNA-directed DNA polymerase activity"/>
    <property type="evidence" value="ECO:0007669"/>
    <property type="project" value="UniProtKB-KW"/>
</dbReference>
<protein>
    <submittedName>
        <fullName evidence="1">Putative reverse transcriptase domain-containing protein</fullName>
    </submittedName>
</protein>
<organism evidence="1">
    <name type="scientific">Tanacetum cinerariifolium</name>
    <name type="common">Dalmatian daisy</name>
    <name type="synonym">Chrysanthemum cinerariifolium</name>
    <dbReference type="NCBI Taxonomy" id="118510"/>
    <lineage>
        <taxon>Eukaryota</taxon>
        <taxon>Viridiplantae</taxon>
        <taxon>Streptophyta</taxon>
        <taxon>Embryophyta</taxon>
        <taxon>Tracheophyta</taxon>
        <taxon>Spermatophyta</taxon>
        <taxon>Magnoliopsida</taxon>
        <taxon>eudicotyledons</taxon>
        <taxon>Gunneridae</taxon>
        <taxon>Pentapetalae</taxon>
        <taxon>asterids</taxon>
        <taxon>campanulids</taxon>
        <taxon>Asterales</taxon>
        <taxon>Asteraceae</taxon>
        <taxon>Asteroideae</taxon>
        <taxon>Anthemideae</taxon>
        <taxon>Anthemidinae</taxon>
        <taxon>Tanacetum</taxon>
    </lineage>
</organism>
<dbReference type="GO" id="GO:0006508">
    <property type="term" value="P:proteolysis"/>
    <property type="evidence" value="ECO:0007669"/>
    <property type="project" value="InterPro"/>
</dbReference>
<dbReference type="InterPro" id="IPR001969">
    <property type="entry name" value="Aspartic_peptidase_AS"/>
</dbReference>
<keyword evidence="1" id="KW-0548">Nucleotidyltransferase</keyword>
<keyword evidence="1" id="KW-0695">RNA-directed DNA polymerase</keyword>
<sequence>MTLPEAIKANSNNRTRGKIPAWLTRRDLVKRNHTEGLNLYALSETITTMVHVPRNATSATKLATLLMIEGKDCPKFKNNNCGTQGGNATAPAKVYAVGRAGTNPDSNVVTGTFLINNRYASILFDTGADRSFVSTAFSS</sequence>
<evidence type="ECO:0000313" key="1">
    <source>
        <dbReference type="EMBL" id="GEU52615.1"/>
    </source>
</evidence>
<accession>A0A6L2KX69</accession>
<name>A0A6L2KX69_TANCI</name>
<dbReference type="Pfam" id="PF08284">
    <property type="entry name" value="RVP_2"/>
    <property type="match status" value="1"/>
</dbReference>
<dbReference type="AlphaFoldDB" id="A0A6L2KX69"/>
<keyword evidence="1" id="KW-0808">Transferase</keyword>
<gene>
    <name evidence="1" type="ORF">Tci_024593</name>
</gene>